<evidence type="ECO:0000313" key="3">
    <source>
        <dbReference type="Proteomes" id="UP001168423"/>
    </source>
</evidence>
<accession>A0ABT8LXV9</accession>
<gene>
    <name evidence="2" type="ORF">FGW20_00915</name>
</gene>
<evidence type="ECO:0000313" key="2">
    <source>
        <dbReference type="EMBL" id="MDN7011622.1"/>
    </source>
</evidence>
<feature type="compositionally biased region" description="Pro residues" evidence="1">
    <location>
        <begin position="204"/>
        <end position="225"/>
    </location>
</feature>
<feature type="compositionally biased region" description="Pro residues" evidence="1">
    <location>
        <begin position="179"/>
        <end position="193"/>
    </location>
</feature>
<sequence length="281" mass="31678">MMSVELHDHVYYFSNIELKNVYLHFYSRSAGPNGENYGGPTLETRFGYYDWLMEWNYPLTESVILIYSENVPVYVISTVDFGQYSFTRNPYTSEQDYIPRKYYNMKAVMPEKQPGIPRYYDLPVSAPIRLLREGRPDNPYLPATPTPTGSPTVTPTFTAPTASPTAIETPTPVGTSVPQPTPVQHLPPHPTATPPRDDREPPEDWTPPPTVPPATPSTTPKPTPVEEPIEEPTAEPTVEEPTPEVTTIVEPELEEFSTFTPEPTEEPIEEQTPVEDENRTN</sequence>
<protein>
    <submittedName>
        <fullName evidence="2">Uncharacterized protein</fullName>
    </submittedName>
</protein>
<name>A0ABT8LXV9_9EURY</name>
<dbReference type="EMBL" id="VCYI01000001">
    <property type="protein sequence ID" value="MDN7011622.1"/>
    <property type="molecule type" value="Genomic_DNA"/>
</dbReference>
<feature type="compositionally biased region" description="Acidic residues" evidence="1">
    <location>
        <begin position="263"/>
        <end position="275"/>
    </location>
</feature>
<proteinExistence type="predicted"/>
<reference evidence="2" key="1">
    <citation type="submission" date="2019-05" db="EMBL/GenBank/DDBJ databases">
        <title>Isolation and characterization of methanogens from the cold seep sediment at Four-Way Closure Ridge.</title>
        <authorList>
            <person name="You Y.-T."/>
            <person name="Chen S.-C."/>
            <person name="Zhang W.-L."/>
            <person name="Lai M.-C."/>
        </authorList>
    </citation>
    <scope>NUCLEOTIDE SEQUENCE</scope>
    <source>
        <strain evidence="2">FWC-SCC3</strain>
    </source>
</reference>
<dbReference type="Proteomes" id="UP001168423">
    <property type="component" value="Unassembled WGS sequence"/>
</dbReference>
<keyword evidence="3" id="KW-1185">Reference proteome</keyword>
<comment type="caution">
    <text evidence="2">The sequence shown here is derived from an EMBL/GenBank/DDBJ whole genome shotgun (WGS) entry which is preliminary data.</text>
</comment>
<feature type="compositionally biased region" description="Acidic residues" evidence="1">
    <location>
        <begin position="227"/>
        <end position="242"/>
    </location>
</feature>
<feature type="region of interest" description="Disordered" evidence="1">
    <location>
        <begin position="133"/>
        <end position="281"/>
    </location>
</feature>
<feature type="compositionally biased region" description="Low complexity" evidence="1">
    <location>
        <begin position="243"/>
        <end position="262"/>
    </location>
</feature>
<dbReference type="RefSeq" id="WP_301676227.1">
    <property type="nucleotide sequence ID" value="NZ_VCYI01000001.1"/>
</dbReference>
<evidence type="ECO:0000256" key="1">
    <source>
        <dbReference type="SAM" id="MobiDB-lite"/>
    </source>
</evidence>
<feature type="compositionally biased region" description="Low complexity" evidence="1">
    <location>
        <begin position="146"/>
        <end position="166"/>
    </location>
</feature>
<organism evidence="2 3">
    <name type="scientific">Methanoculleus methanifontis</name>
    <dbReference type="NCBI Taxonomy" id="2584086"/>
    <lineage>
        <taxon>Archaea</taxon>
        <taxon>Methanobacteriati</taxon>
        <taxon>Methanobacteriota</taxon>
        <taxon>Stenosarchaea group</taxon>
        <taxon>Methanomicrobia</taxon>
        <taxon>Methanomicrobiales</taxon>
        <taxon>Methanomicrobiaceae</taxon>
        <taxon>Methanoculleus</taxon>
    </lineage>
</organism>